<name>A0A8J6L717_MICOH</name>
<dbReference type="CDD" id="cd23578">
    <property type="entry name" value="TFP_LU_ECD_PATE2"/>
    <property type="match status" value="1"/>
</dbReference>
<feature type="domain" description="UPAR/Ly6" evidence="1">
    <location>
        <begin position="1"/>
        <end position="36"/>
    </location>
</feature>
<evidence type="ECO:0000259" key="1">
    <source>
        <dbReference type="Pfam" id="PF00021"/>
    </source>
</evidence>
<organism evidence="2 3">
    <name type="scientific">Microtus ochrogaster</name>
    <name type="common">Prairie vole</name>
    <dbReference type="NCBI Taxonomy" id="79684"/>
    <lineage>
        <taxon>Eukaryota</taxon>
        <taxon>Metazoa</taxon>
        <taxon>Chordata</taxon>
        <taxon>Craniata</taxon>
        <taxon>Vertebrata</taxon>
        <taxon>Euteleostomi</taxon>
        <taxon>Mammalia</taxon>
        <taxon>Eutheria</taxon>
        <taxon>Euarchontoglires</taxon>
        <taxon>Glires</taxon>
        <taxon>Rodentia</taxon>
        <taxon>Myomorpha</taxon>
        <taxon>Muroidea</taxon>
        <taxon>Cricetidae</taxon>
        <taxon>Arvicolinae</taxon>
        <taxon>Microtus</taxon>
    </lineage>
</organism>
<protein>
    <submittedName>
        <fullName evidence="2">Secreted seminal-vesicle Ly-6 protein 1</fullName>
    </submittedName>
</protein>
<proteinExistence type="predicted"/>
<gene>
    <name evidence="2" type="ORF">LTLLF_123035</name>
</gene>
<reference evidence="2" key="1">
    <citation type="submission" date="2020-03" db="EMBL/GenBank/DDBJ databases">
        <title>Studies in the Genomics of Life Span.</title>
        <authorList>
            <person name="Glass D."/>
        </authorList>
    </citation>
    <scope>NUCLEOTIDE SEQUENCE</scope>
    <source>
        <strain evidence="2">LTLLF</strain>
        <tissue evidence="2">Muscle</tissue>
    </source>
</reference>
<dbReference type="Proteomes" id="UP000710432">
    <property type="component" value="Unassembled WGS sequence"/>
</dbReference>
<accession>A0A8J6L717</accession>
<feature type="domain" description="UPAR/Ly6" evidence="1">
    <location>
        <begin position="38"/>
        <end position="76"/>
    </location>
</feature>
<feature type="domain" description="UPAR/Ly6" evidence="1">
    <location>
        <begin position="150"/>
        <end position="235"/>
    </location>
</feature>
<evidence type="ECO:0000313" key="2">
    <source>
        <dbReference type="EMBL" id="KAH0517012.1"/>
    </source>
</evidence>
<dbReference type="AlphaFoldDB" id="A0A8J6L717"/>
<dbReference type="Pfam" id="PF00021">
    <property type="entry name" value="UPAR_LY6"/>
    <property type="match status" value="3"/>
</dbReference>
<dbReference type="EMBL" id="JAATJU010017980">
    <property type="protein sequence ID" value="KAH0517012.1"/>
    <property type="molecule type" value="Genomic_DNA"/>
</dbReference>
<comment type="caution">
    <text evidence="2">The sequence shown here is derived from an EMBL/GenBank/DDBJ whole genome shotgun (WGS) entry which is preliminary data.</text>
</comment>
<dbReference type="InterPro" id="IPR059168">
    <property type="entry name" value="PATE2-like_ECD_3FTx"/>
</dbReference>
<sequence length="259" mass="29299">LTCLRCDLLNADGECKKGKSTCEAKDGQECGILIVYKALTCLRCDLLNADGECKKGNSTCEAKDGQECGIMVVSKGRMINFGFELFQTGSPRGLKWTLQPPLAETSHYRLSYPLREKLSSQTTDEVLGSGPVVIFCKELRACWMECTVIRRCNLCEHFDGSKCLSGMKSCWKFDVFLVNRSCTTENFYFNNRLTGLYLFRYSKLSCKPCGQGMFQVFHDLLRETFCCNDKNFCNDGLATLETSSLYFEDIKKKKVLNDD</sequence>
<evidence type="ECO:0000313" key="3">
    <source>
        <dbReference type="Proteomes" id="UP000710432"/>
    </source>
</evidence>
<feature type="non-terminal residue" evidence="2">
    <location>
        <position position="1"/>
    </location>
</feature>
<dbReference type="InterPro" id="IPR016054">
    <property type="entry name" value="LY6_UPA_recep-like"/>
</dbReference>